<organism evidence="8">
    <name type="scientific">Henneguya salminicola</name>
    <name type="common">Myxosporean</name>
    <dbReference type="NCBI Taxonomy" id="69463"/>
    <lineage>
        <taxon>Eukaryota</taxon>
        <taxon>Metazoa</taxon>
        <taxon>Cnidaria</taxon>
        <taxon>Myxozoa</taxon>
        <taxon>Myxosporea</taxon>
        <taxon>Bivalvulida</taxon>
        <taxon>Platysporina</taxon>
        <taxon>Myxobolidae</taxon>
        <taxon>Henneguya</taxon>
    </lineage>
</organism>
<dbReference type="EMBL" id="GHBP01014518">
    <property type="protein sequence ID" value="NDJ95049.1"/>
    <property type="molecule type" value="Transcribed_RNA"/>
</dbReference>
<evidence type="ECO:0000256" key="5">
    <source>
        <dbReference type="ARBA" id="ARBA00022840"/>
    </source>
</evidence>
<evidence type="ECO:0000256" key="4">
    <source>
        <dbReference type="ARBA" id="ARBA00022833"/>
    </source>
</evidence>
<dbReference type="InterPro" id="IPR000642">
    <property type="entry name" value="Peptidase_M41"/>
</dbReference>
<dbReference type="InterPro" id="IPR037219">
    <property type="entry name" value="Peptidase_M41-like"/>
</dbReference>
<dbReference type="InterPro" id="IPR050928">
    <property type="entry name" value="ATP-dep_Zn_Metalloprotease"/>
</dbReference>
<evidence type="ECO:0000256" key="3">
    <source>
        <dbReference type="ARBA" id="ARBA00022741"/>
    </source>
</evidence>
<comment type="cofactor">
    <cofactor evidence="1">
        <name>Zn(2+)</name>
        <dbReference type="ChEBI" id="CHEBI:29105"/>
    </cofactor>
</comment>
<dbReference type="GO" id="GO:0004222">
    <property type="term" value="F:metalloendopeptidase activity"/>
    <property type="evidence" value="ECO:0007669"/>
    <property type="project" value="InterPro"/>
</dbReference>
<protein>
    <submittedName>
        <fullName evidence="8">ATP-dependent zinc metalloprotease FtsH (Trinotate prediction)</fullName>
    </submittedName>
</protein>
<dbReference type="PANTHER" id="PTHR43655:SF2">
    <property type="entry name" value="AFG3 LIKE MATRIX AAA PEPTIDASE SUBUNIT 2, ISOFORM A"/>
    <property type="match status" value="1"/>
</dbReference>
<evidence type="ECO:0000256" key="2">
    <source>
        <dbReference type="ARBA" id="ARBA00022723"/>
    </source>
</evidence>
<feature type="domain" description="Peptidase M41" evidence="7">
    <location>
        <begin position="18"/>
        <end position="89"/>
    </location>
</feature>
<keyword evidence="6 8" id="KW-0482">Metalloprotease</keyword>
<dbReference type="SUPFAM" id="SSF140990">
    <property type="entry name" value="FtsH protease domain-like"/>
    <property type="match status" value="1"/>
</dbReference>
<keyword evidence="2" id="KW-0479">Metal-binding</keyword>
<proteinExistence type="predicted"/>
<dbReference type="GO" id="GO:0005524">
    <property type="term" value="F:ATP binding"/>
    <property type="evidence" value="ECO:0007669"/>
    <property type="project" value="UniProtKB-KW"/>
</dbReference>
<keyword evidence="3" id="KW-0547">Nucleotide-binding</keyword>
<name>A0A6G3MM45_HENSL</name>
<dbReference type="GO" id="GO:0004176">
    <property type="term" value="F:ATP-dependent peptidase activity"/>
    <property type="evidence" value="ECO:0007669"/>
    <property type="project" value="InterPro"/>
</dbReference>
<dbReference type="Pfam" id="PF01434">
    <property type="entry name" value="Peptidase_M41"/>
    <property type="match status" value="1"/>
</dbReference>
<evidence type="ECO:0000313" key="8">
    <source>
        <dbReference type="EMBL" id="NDJ95049.1"/>
    </source>
</evidence>
<dbReference type="GO" id="GO:0034982">
    <property type="term" value="P:mitochondrial protein processing"/>
    <property type="evidence" value="ECO:0007669"/>
    <property type="project" value="TreeGrafter"/>
</dbReference>
<keyword evidence="8" id="KW-0645">Protease</keyword>
<evidence type="ECO:0000256" key="6">
    <source>
        <dbReference type="ARBA" id="ARBA00023049"/>
    </source>
</evidence>
<accession>A0A6G3MM45</accession>
<keyword evidence="5" id="KW-0067">ATP-binding</keyword>
<evidence type="ECO:0000259" key="7">
    <source>
        <dbReference type="Pfam" id="PF01434"/>
    </source>
</evidence>
<reference evidence="8" key="1">
    <citation type="submission" date="2018-11" db="EMBL/GenBank/DDBJ databases">
        <title>Henneguya salminicola genome and transcriptome.</title>
        <authorList>
            <person name="Yahalomi D."/>
            <person name="Atkinson S.D."/>
            <person name="Neuhof M."/>
            <person name="Chang E.S."/>
            <person name="Philippe H."/>
            <person name="Cartwright P."/>
            <person name="Bartholomew J.L."/>
            <person name="Huchon D."/>
        </authorList>
    </citation>
    <scope>NUCLEOTIDE SEQUENCE</scope>
    <source>
        <strain evidence="8">Hz1</strain>
        <tissue evidence="8">Whole</tissue>
    </source>
</reference>
<dbReference type="Gene3D" id="1.20.58.760">
    <property type="entry name" value="Peptidase M41"/>
    <property type="match status" value="1"/>
</dbReference>
<dbReference type="GO" id="GO:0046872">
    <property type="term" value="F:metal ion binding"/>
    <property type="evidence" value="ECO:0007669"/>
    <property type="project" value="UniProtKB-KW"/>
</dbReference>
<dbReference type="GO" id="GO:0005745">
    <property type="term" value="C:m-AAA complex"/>
    <property type="evidence" value="ECO:0007669"/>
    <property type="project" value="TreeGrafter"/>
</dbReference>
<dbReference type="PANTHER" id="PTHR43655">
    <property type="entry name" value="ATP-DEPENDENT PROTEASE"/>
    <property type="match status" value="1"/>
</dbReference>
<evidence type="ECO:0000256" key="1">
    <source>
        <dbReference type="ARBA" id="ARBA00001947"/>
    </source>
</evidence>
<dbReference type="AlphaFoldDB" id="A0A6G3MM45"/>
<keyword evidence="4" id="KW-0862">Zinc</keyword>
<sequence length="123" mass="13834">MDKSVGLLAYPSLNLKFSQAPQHILGRSNSEKEYGPDLANKIDICVQDIVCRAYERAKEVITTNKHLLMQLSDELFIKELLSNKEIEQILGKRPDGALTVSHVLDIHDQPESNKPSVVHETVK</sequence>
<keyword evidence="6 8" id="KW-0378">Hydrolase</keyword>